<dbReference type="Proteomes" id="UP000033400">
    <property type="component" value="Unassembled WGS sequence"/>
</dbReference>
<dbReference type="SUPFAM" id="SSF53098">
    <property type="entry name" value="Ribonuclease H-like"/>
    <property type="match status" value="1"/>
</dbReference>
<dbReference type="Gene3D" id="3.30.420.10">
    <property type="entry name" value="Ribonuclease H-like superfamily/Ribonuclease H"/>
    <property type="match status" value="1"/>
</dbReference>
<dbReference type="PATRIC" id="fig|294.133.peg.2393"/>
<evidence type="ECO:0000313" key="1">
    <source>
        <dbReference type="EMBL" id="KJZ67272.1"/>
    </source>
</evidence>
<dbReference type="RefSeq" id="WP_046052635.1">
    <property type="nucleotide sequence ID" value="NZ_LACH01000003.1"/>
</dbReference>
<dbReference type="InterPro" id="IPR012337">
    <property type="entry name" value="RNaseH-like_sf"/>
</dbReference>
<dbReference type="OrthoDB" id="573331at2"/>
<gene>
    <name evidence="1" type="ORF">VD17_03165</name>
</gene>
<dbReference type="CDD" id="cd22992">
    <property type="entry name" value="MOC1"/>
    <property type="match status" value="1"/>
</dbReference>
<proteinExistence type="predicted"/>
<dbReference type="GO" id="GO:0003676">
    <property type="term" value="F:nucleic acid binding"/>
    <property type="evidence" value="ECO:0007669"/>
    <property type="project" value="InterPro"/>
</dbReference>
<accession>A0A0F4VGW9</accession>
<dbReference type="AlphaFoldDB" id="A0A0F4VGW9"/>
<sequence>MTKRIVVGIDPGQTGGIAIINESFELIDCFVMPILKVDGKSKVDAGALYNKLSGYHIDLAILEKVGARPGQGVVSMFSFGESYGCARAVLECLGVQCRLERPQAWRGGQSLTGLSKEQIAEVAHNVFGAAQIYGRKNKYGNRSIRDGISDALMIAKYGVRFLD</sequence>
<evidence type="ECO:0000313" key="2">
    <source>
        <dbReference type="Proteomes" id="UP000033400"/>
    </source>
</evidence>
<dbReference type="InterPro" id="IPR036397">
    <property type="entry name" value="RNaseH_sf"/>
</dbReference>
<dbReference type="EMBL" id="LACH01000003">
    <property type="protein sequence ID" value="KJZ67272.1"/>
    <property type="molecule type" value="Genomic_DNA"/>
</dbReference>
<comment type="caution">
    <text evidence="1">The sequence shown here is derived from an EMBL/GenBank/DDBJ whole genome shotgun (WGS) entry which is preliminary data.</text>
</comment>
<organism evidence="1 2">
    <name type="scientific">Pseudomonas fluorescens</name>
    <dbReference type="NCBI Taxonomy" id="294"/>
    <lineage>
        <taxon>Bacteria</taxon>
        <taxon>Pseudomonadati</taxon>
        <taxon>Pseudomonadota</taxon>
        <taxon>Gammaproteobacteria</taxon>
        <taxon>Pseudomonadales</taxon>
        <taxon>Pseudomonadaceae</taxon>
        <taxon>Pseudomonas</taxon>
    </lineage>
</organism>
<protein>
    <submittedName>
        <fullName evidence="1">Lactococcus phage M3 protein</fullName>
    </submittedName>
</protein>
<name>A0A0F4VGW9_PSEFL</name>
<reference evidence="1 2" key="1">
    <citation type="submission" date="2015-03" db="EMBL/GenBank/DDBJ databases">
        <title>Comparative genomics of Pseudomonas insights into diversity of traits involved in vanlence and defense.</title>
        <authorList>
            <person name="Qin Y."/>
        </authorList>
    </citation>
    <scope>NUCLEOTIDE SEQUENCE [LARGE SCALE GENOMIC DNA]</scope>
    <source>
        <strain evidence="1 2">H24</strain>
    </source>
</reference>